<dbReference type="AlphaFoldDB" id="A0A2U1SQA2"/>
<accession>A0A2U1SQA2</accession>
<evidence type="ECO:0008006" key="4">
    <source>
        <dbReference type="Google" id="ProtNLM"/>
    </source>
</evidence>
<comment type="caution">
    <text evidence="2">The sequence shown here is derived from an EMBL/GenBank/DDBJ whole genome shotgun (WGS) entry which is preliminary data.</text>
</comment>
<name>A0A2U1SQA2_METSR</name>
<evidence type="ECO:0000313" key="2">
    <source>
        <dbReference type="EMBL" id="PWB93790.1"/>
    </source>
</evidence>
<dbReference type="RefSeq" id="WP_108917314.1">
    <property type="nucleotide sequence ID" value="NZ_BGJY01000001.1"/>
</dbReference>
<protein>
    <recommendedName>
        <fullName evidence="4">DUF2939 domain-containing protein</fullName>
    </recommendedName>
</protein>
<evidence type="ECO:0000256" key="1">
    <source>
        <dbReference type="SAM" id="MobiDB-lite"/>
    </source>
</evidence>
<reference evidence="2 3" key="1">
    <citation type="journal article" date="2018" name="Appl. Microbiol. Biotechnol.">
        <title>Co-cultivation of the strictly anaerobic methanogen Methanosarcina barkeri with aerobic methanotrophs in an oxygen-limited membrane bioreactor.</title>
        <authorList>
            <person name="In 't Zandt M.H."/>
            <person name="van den Bosch T.J.M."/>
            <person name="Rijkers R."/>
            <person name="van Kessel M.A.H.J."/>
            <person name="Jetten M.S.M."/>
            <person name="Welte C.U."/>
        </authorList>
    </citation>
    <scope>NUCLEOTIDE SEQUENCE [LARGE SCALE GENOMIC DNA]</scope>
    <source>
        <strain evidence="2 3">DSM 17706</strain>
    </source>
</reference>
<proteinExistence type="predicted"/>
<organism evidence="2 3">
    <name type="scientific">Methylosinus sporium</name>
    <dbReference type="NCBI Taxonomy" id="428"/>
    <lineage>
        <taxon>Bacteria</taxon>
        <taxon>Pseudomonadati</taxon>
        <taxon>Pseudomonadota</taxon>
        <taxon>Alphaproteobacteria</taxon>
        <taxon>Hyphomicrobiales</taxon>
        <taxon>Methylocystaceae</taxon>
        <taxon>Methylosinus</taxon>
    </lineage>
</organism>
<gene>
    <name evidence="2" type="ORF">C5689_10960</name>
</gene>
<dbReference type="InterPro" id="IPR021330">
    <property type="entry name" value="DUF2939"/>
</dbReference>
<evidence type="ECO:0000313" key="3">
    <source>
        <dbReference type="Proteomes" id="UP000245137"/>
    </source>
</evidence>
<dbReference type="Pfam" id="PF11159">
    <property type="entry name" value="DUF2939"/>
    <property type="match status" value="1"/>
</dbReference>
<dbReference type="EMBL" id="PUIV01000015">
    <property type="protein sequence ID" value="PWB93790.1"/>
    <property type="molecule type" value="Genomic_DNA"/>
</dbReference>
<feature type="region of interest" description="Disordered" evidence="1">
    <location>
        <begin position="112"/>
        <end position="132"/>
    </location>
</feature>
<dbReference type="Proteomes" id="UP000245137">
    <property type="component" value="Unassembled WGS sequence"/>
</dbReference>
<keyword evidence="3" id="KW-1185">Reference proteome</keyword>
<dbReference type="OrthoDB" id="7406839at2"/>
<sequence length="195" mass="20843">MRRALSAFLALLALALLYAGYAFLSLRQLEAGVRAGDAAAISDHVDFPAVRASIKEQLGTVVMSRALGETDKSRNAGARLGAGLLAALGPALIDTAVDRFVSPSTIGALLARRASAPQPGPEPEGGAEAGRMKELDLRRFADRFELVSPTRFLITHKDGVAIVFALTDWTWKVADIRIPPDSLKKIMRPDAGERP</sequence>